<comment type="caution">
    <text evidence="1">The sequence shown here is derived from an EMBL/GenBank/DDBJ whole genome shotgun (WGS) entry which is preliminary data.</text>
</comment>
<sequence>MERSGTILFFGDTSTPVTSALLQLLESERKDTLLSKFLTLSKTVLRDSIEQLPFHVRQDARRFAELYDFTDSQHAKSSSLRVLSPALLVITQLGQFISWYETHPHVDYPSAQNSVYIGLCVGQISAAAISLSTNLIELIPLAVEAVRLTVNLGSLVFTARDDLEYDADGAAWALMVENEIINKQLLEISLEALGLPNRKQPYVSARFEKTTTIQGPPTTLARLKQSLASAKGLTPNLSGRPVAIYAPYHASHLYTEADVLKPIESSASIQKVYNTEIWSKDQPAILSTSSGSRILLNSRQGLLNDVLSDILIHPIDWSSIINGAISSVLSLSHTKWETQCFGPLHSQKLLVAAISAGAGVEVSLADTSNQAQKDHDRNTASTSIAIVGMSGRFPDADSVEELWKLLSSGIDCHKVIPSDRFDPTTHLSKDKGASVYGNFMKNPGMFDARFFNMSPREAMQTDPQQRLALVTAYEALEMAGYVPGRTSSTRLERVGSFYGQTTDDYKDVNVVQDIDTYYVSGVVRAFGPGRVSRANQLGGPCLNVDTACSSSATALNLACTSIWSGECDTAVVGGMMLLNSPDMYAGLARGHFTSDNGPCKTFDDDADGYCRGETVASVVLKRLDAAQADNDNILGVILAGGANYSAYAASITQPHAGAQENLFRKVLRQAAVHPFDVDYVELHGTGTQLGDSVEMTSVTNVLAPESPRRPADRPLYVGSIKANIGHGESASGISALIKALLLFQKETIPPHVGVKSGRLNRKFPALDERRVKIANDLVSFSASAGRKRKILINNFGAAGTNSSLLLEEGVYLTSSPRDTLERDHLISITAKSVSSLLGNLRNLAAYLDTNPQISLLDLAYSTTARRVQHPLRVSIVASTIDEVKTQLWARIEKQDFGSSPKTPNIVFAFTGQGALYRGVGKQFFEHSEIFRTEITRFERIATDQEFAPFLDDVMNGNGNPKNLSPVQTHLFHTAVQMALFKLWSSWNIVPSAVIGHSLGEYAALYAAGVLSANDTLYLVGTRATLLESICTRDTHAMLAVNLPLEQALDVLQGHMENLEVSCFNGPRDVVLSGPGNLIQDTEKHLKANSVTCTILNIPYAFHSSQVEPILSAYETAARHITFSNPRIPVLSSLLGEEITSADSFNPAYLSRHAREPVKFLDALKAGQVTGAIQPETVFLELGPHPVCLGLIGTALGSPERLLPTLRRQEDPFTTTCKTLASLSTKGYEIDWNEHHNSFADQPRLLNLPAYAFDEKKYWIDYKGNWLLLRNADKSTPVVQSSKPLTTTVQRVLSITEVKDNRVSAVFESDLAEPALHALIAGHVLNGVALCPSGVFSDIALTVANYFRERFQFNGPVSGMNVVDLHMMKPVTMPVERPNQPKPLRITAQADLGTGRVDIQVGMWNPQAEEAENNATCHVEFDDAQAWLRTWNKHAYLILERMSDLERGVVRGTTSRISHEMVYNLFSTVVDYDTKYHGMQEVIVDSEKLEAVVSLSMYKGRDAGTFFCSPLWLDNLAQIAGFVMNAIGTVNPREFTYISHGINTYQIAEEIRPELPYRAHVRMIPEGKSVYAGDVSVFQGDRMVACCGDVKFQRIPRALVDKILSSPGSSGATIAKPTAPRVELTTRNVDYITSKNTSFREEIIEPKMPELKGLIASQIGISTDELSEDSRFNELGVDSLLSMTILSQLQDSLEIQLPGSLFTDFPTFGELQDYVQSVTRDQTTAAPTPGSVSPGPTTPSPLSEYKDTPGSHSVDARLLEVYTIIAEEIGVDVQEVIATDDLSVLGLDSMMAISIAAALDEKLGVHVPSDFFGGLSSTKDIHNALSDQFGMPPQPSQPPKAAQKPGKRSPSSLSFPSSIILHGAAAPAHRTLFLFPDGSGLATAYAKVPPMSNTRVCALNSPLLNPANSHLATIEAVAAEMLRVIRSRQPRGPYLLGGWSAGGMFAFEAARQVLESGEQVAGLLVIDSPCRLVFDAMPREVLDLIVHTGVGAMSPAVIENFERTIQAVERYSPAPLPGGHSFPTTLIWAQDGLAKELNITSLDLDSDQNIVEWLFKRGGPLDAQGWDGLIPKADITIHTVSGSHFSMMQAPNTTYVGAAIAQALHDRLD</sequence>
<gene>
    <name evidence="1" type="ORF">N8T08_002192</name>
</gene>
<organism evidence="1 2">
    <name type="scientific">Aspergillus melleus</name>
    <dbReference type="NCBI Taxonomy" id="138277"/>
    <lineage>
        <taxon>Eukaryota</taxon>
        <taxon>Fungi</taxon>
        <taxon>Dikarya</taxon>
        <taxon>Ascomycota</taxon>
        <taxon>Pezizomycotina</taxon>
        <taxon>Eurotiomycetes</taxon>
        <taxon>Eurotiomycetidae</taxon>
        <taxon>Eurotiales</taxon>
        <taxon>Aspergillaceae</taxon>
        <taxon>Aspergillus</taxon>
        <taxon>Aspergillus subgen. Circumdati</taxon>
    </lineage>
</organism>
<accession>A0ACC3B909</accession>
<dbReference type="Proteomes" id="UP001177260">
    <property type="component" value="Unassembled WGS sequence"/>
</dbReference>
<dbReference type="EMBL" id="JAOPJF010000014">
    <property type="protein sequence ID" value="KAK1146868.1"/>
    <property type="molecule type" value="Genomic_DNA"/>
</dbReference>
<protein>
    <submittedName>
        <fullName evidence="1">Type I Iterative Polyketide synthase (PKS)</fullName>
    </submittedName>
</protein>
<name>A0ACC3B909_9EURO</name>
<evidence type="ECO:0000313" key="2">
    <source>
        <dbReference type="Proteomes" id="UP001177260"/>
    </source>
</evidence>
<proteinExistence type="predicted"/>
<keyword evidence="2" id="KW-1185">Reference proteome</keyword>
<evidence type="ECO:0000313" key="1">
    <source>
        <dbReference type="EMBL" id="KAK1146868.1"/>
    </source>
</evidence>
<reference evidence="1 2" key="1">
    <citation type="journal article" date="2023" name="ACS Omega">
        <title>Identification of the Neoaspergillic Acid Biosynthesis Gene Cluster by Establishing an In Vitro CRISPR-Ribonucleoprotein Genetic System in Aspergillus melleus.</title>
        <authorList>
            <person name="Yuan B."/>
            <person name="Grau M.F."/>
            <person name="Murata R.M."/>
            <person name="Torok T."/>
            <person name="Venkateswaran K."/>
            <person name="Stajich J.E."/>
            <person name="Wang C.C.C."/>
        </authorList>
    </citation>
    <scope>NUCLEOTIDE SEQUENCE [LARGE SCALE GENOMIC DNA]</scope>
    <source>
        <strain evidence="1 2">IMV 1140</strain>
    </source>
</reference>